<feature type="region of interest" description="Disordered" evidence="2">
    <location>
        <begin position="332"/>
        <end position="352"/>
    </location>
</feature>
<dbReference type="InterPro" id="IPR029052">
    <property type="entry name" value="Metallo-depent_PP-like"/>
</dbReference>
<evidence type="ECO:0000256" key="2">
    <source>
        <dbReference type="SAM" id="MobiDB-lite"/>
    </source>
</evidence>
<dbReference type="EMBL" id="JAAXKZ010000116">
    <property type="protein sequence ID" value="NMH94529.1"/>
    <property type="molecule type" value="Genomic_DNA"/>
</dbReference>
<dbReference type="PANTHER" id="PTHR33393">
    <property type="entry name" value="POLYGLUTAMINE SYNTHESIS ACCESSORY PROTEIN RV0574C-RELATED"/>
    <property type="match status" value="1"/>
</dbReference>
<organism evidence="4 5">
    <name type="scientific">Pseudonocardia bannensis</name>
    <dbReference type="NCBI Taxonomy" id="630973"/>
    <lineage>
        <taxon>Bacteria</taxon>
        <taxon>Bacillati</taxon>
        <taxon>Actinomycetota</taxon>
        <taxon>Actinomycetes</taxon>
        <taxon>Pseudonocardiales</taxon>
        <taxon>Pseudonocardiaceae</taxon>
        <taxon>Pseudonocardia</taxon>
    </lineage>
</organism>
<dbReference type="CDD" id="cd07381">
    <property type="entry name" value="MPP_CapA"/>
    <property type="match status" value="1"/>
</dbReference>
<gene>
    <name evidence="4" type="ORF">HF519_23725</name>
</gene>
<name>A0A848DPT8_9PSEU</name>
<dbReference type="SMART" id="SM00854">
    <property type="entry name" value="PGA_cap"/>
    <property type="match status" value="1"/>
</dbReference>
<evidence type="ECO:0000256" key="1">
    <source>
        <dbReference type="ARBA" id="ARBA00005662"/>
    </source>
</evidence>
<protein>
    <submittedName>
        <fullName evidence="4">CapA family protein</fullName>
    </submittedName>
</protein>
<reference evidence="4 5" key="1">
    <citation type="submission" date="2020-04" db="EMBL/GenBank/DDBJ databases">
        <authorList>
            <person name="Klaysubun C."/>
            <person name="Duangmal K."/>
            <person name="Lipun K."/>
        </authorList>
    </citation>
    <scope>NUCLEOTIDE SEQUENCE [LARGE SCALE GENOMIC DNA]</scope>
    <source>
        <strain evidence="4 5">DSM 45300</strain>
    </source>
</reference>
<evidence type="ECO:0000259" key="3">
    <source>
        <dbReference type="SMART" id="SM00854"/>
    </source>
</evidence>
<comment type="caution">
    <text evidence="4">The sequence shown here is derived from an EMBL/GenBank/DDBJ whole genome shotgun (WGS) entry which is preliminary data.</text>
</comment>
<accession>A0A848DPT8</accession>
<dbReference type="InterPro" id="IPR019079">
    <property type="entry name" value="Capsule_synth_CapA"/>
</dbReference>
<sequence length="352" mass="37848">MKLVLAGDTMLGRGVAHVLAASLPSALFSDEVVAAFGEGDLGFVNLECCISTRGRPWPDPAKPFFFRAPPAATKVLTLLGVDCVSLANNHALDFGTEALLDTFDHLKAAGIEWVGAGPDIERARQPVILEAAGLRLAIVAFTDHPAEYAAGRGRPGVAYANLRHGTPDWLLDTVKAAATEADAVLVSPHWGPNMRVSPLPYVRRAAGELRGAGATLVAGHSAHVFQGVEDQILYDLGDFIDDYVVDMTLRNDLGLLFLVTLDPRPQRLEAIPLALDFCHTRLAAATGDEAAWVRQRFRSLCAEFGTDVAEHRGRLVIEWAESRTVEEDLEEALVPGGHVDNGDNDPPDVDNP</sequence>
<feature type="domain" description="Capsule synthesis protein CapA" evidence="3">
    <location>
        <begin position="2"/>
        <end position="243"/>
    </location>
</feature>
<dbReference type="AlphaFoldDB" id="A0A848DPT8"/>
<dbReference type="PANTHER" id="PTHR33393:SF11">
    <property type="entry name" value="POLYGLUTAMINE SYNTHESIS ACCESSORY PROTEIN RV0574C-RELATED"/>
    <property type="match status" value="1"/>
</dbReference>
<dbReference type="Gene3D" id="3.60.21.10">
    <property type="match status" value="1"/>
</dbReference>
<keyword evidence="5" id="KW-1185">Reference proteome</keyword>
<dbReference type="InterPro" id="IPR052169">
    <property type="entry name" value="CW_Biosynth-Accessory"/>
</dbReference>
<dbReference type="SUPFAM" id="SSF56300">
    <property type="entry name" value="Metallo-dependent phosphatases"/>
    <property type="match status" value="1"/>
</dbReference>
<dbReference type="Pfam" id="PF09587">
    <property type="entry name" value="PGA_cap"/>
    <property type="match status" value="1"/>
</dbReference>
<evidence type="ECO:0000313" key="4">
    <source>
        <dbReference type="EMBL" id="NMH94529.1"/>
    </source>
</evidence>
<dbReference type="Proteomes" id="UP000586918">
    <property type="component" value="Unassembled WGS sequence"/>
</dbReference>
<feature type="compositionally biased region" description="Acidic residues" evidence="2">
    <location>
        <begin position="342"/>
        <end position="352"/>
    </location>
</feature>
<proteinExistence type="inferred from homology"/>
<comment type="similarity">
    <text evidence="1">Belongs to the CapA family.</text>
</comment>
<evidence type="ECO:0000313" key="5">
    <source>
        <dbReference type="Proteomes" id="UP000586918"/>
    </source>
</evidence>